<dbReference type="EMBL" id="CP016379">
    <property type="protein sequence ID" value="AZR73265.1"/>
    <property type="molecule type" value="Genomic_DNA"/>
</dbReference>
<dbReference type="SUPFAM" id="SSF82714">
    <property type="entry name" value="Multidrug efflux transporter AcrB TolC docking domain, DN and DC subdomains"/>
    <property type="match status" value="1"/>
</dbReference>
<sequence length="89" mass="10165">MKGIREIEHSMKEGRLELQIQIDRKRAAQMGLRTSQIAMTVRSAIQGGVPNRYKVDGKEYDLRVQLKWDDRNLENLLLTASLGTQVPLS</sequence>
<reference evidence="1 2" key="1">
    <citation type="submission" date="2016-07" db="EMBL/GenBank/DDBJ databases">
        <title>Genome and transcriptome analysis of iron-reducing fermentative bacteria Anoxybacter fermentans.</title>
        <authorList>
            <person name="Zeng X."/>
            <person name="Shao Z."/>
        </authorList>
    </citation>
    <scope>NUCLEOTIDE SEQUENCE [LARGE SCALE GENOMIC DNA]</scope>
    <source>
        <strain evidence="1 2">DY22613</strain>
    </source>
</reference>
<dbReference type="Proteomes" id="UP000267250">
    <property type="component" value="Chromosome"/>
</dbReference>
<dbReference type="Pfam" id="PF00873">
    <property type="entry name" value="ACR_tran"/>
    <property type="match status" value="1"/>
</dbReference>
<dbReference type="InterPro" id="IPR027463">
    <property type="entry name" value="AcrB_DN_DC_subdom"/>
</dbReference>
<dbReference type="PANTHER" id="PTHR32063:SF0">
    <property type="entry name" value="SWARMING MOTILITY PROTEIN SWRC"/>
    <property type="match status" value="1"/>
</dbReference>
<proteinExistence type="predicted"/>
<dbReference type="AlphaFoldDB" id="A0A3Q9HQR5"/>
<dbReference type="Gene3D" id="3.30.2090.10">
    <property type="entry name" value="Multidrug efflux transporter AcrB TolC docking domain, DN and DC subdomains"/>
    <property type="match status" value="1"/>
</dbReference>
<dbReference type="GO" id="GO:0042910">
    <property type="term" value="F:xenobiotic transmembrane transporter activity"/>
    <property type="evidence" value="ECO:0007669"/>
    <property type="project" value="TreeGrafter"/>
</dbReference>
<name>A0A3Q9HQR5_9FIRM</name>
<dbReference type="KEGG" id="aft:BBF96_07625"/>
<keyword evidence="2" id="KW-1185">Reference proteome</keyword>
<accession>A0A3Q9HQR5</accession>
<evidence type="ECO:0000313" key="1">
    <source>
        <dbReference type="EMBL" id="AZR73265.1"/>
    </source>
</evidence>
<dbReference type="GO" id="GO:0005886">
    <property type="term" value="C:plasma membrane"/>
    <property type="evidence" value="ECO:0007669"/>
    <property type="project" value="TreeGrafter"/>
</dbReference>
<dbReference type="OrthoDB" id="9757876at2"/>
<dbReference type="InterPro" id="IPR001036">
    <property type="entry name" value="Acrflvin-R"/>
</dbReference>
<gene>
    <name evidence="1" type="ORF">BBF96_07625</name>
</gene>
<organism evidence="1 2">
    <name type="scientific">Anoxybacter fermentans</name>
    <dbReference type="NCBI Taxonomy" id="1323375"/>
    <lineage>
        <taxon>Bacteria</taxon>
        <taxon>Bacillati</taxon>
        <taxon>Bacillota</taxon>
        <taxon>Clostridia</taxon>
        <taxon>Halanaerobiales</taxon>
        <taxon>Anoxybacter</taxon>
    </lineage>
</organism>
<dbReference type="PANTHER" id="PTHR32063">
    <property type="match status" value="1"/>
</dbReference>
<evidence type="ECO:0000313" key="2">
    <source>
        <dbReference type="Proteomes" id="UP000267250"/>
    </source>
</evidence>
<protein>
    <submittedName>
        <fullName evidence="1">Uncharacterized protein</fullName>
    </submittedName>
</protein>